<evidence type="ECO:0000313" key="1">
    <source>
        <dbReference type="EMBL" id="THF82720.1"/>
    </source>
</evidence>
<keyword evidence="2" id="KW-1185">Reference proteome</keyword>
<organism evidence="1 2">
    <name type="scientific">Cohnella fermenti</name>
    <dbReference type="NCBI Taxonomy" id="2565925"/>
    <lineage>
        <taxon>Bacteria</taxon>
        <taxon>Bacillati</taxon>
        <taxon>Bacillota</taxon>
        <taxon>Bacilli</taxon>
        <taxon>Bacillales</taxon>
        <taxon>Paenibacillaceae</taxon>
        <taxon>Cohnella</taxon>
    </lineage>
</organism>
<reference evidence="1 2" key="1">
    <citation type="submission" date="2019-04" db="EMBL/GenBank/DDBJ databases">
        <title>Cohnella sp. nov. isolated from preserved vegetables.</title>
        <authorList>
            <person name="Lin S.-Y."/>
            <person name="Hung M.-H."/>
            <person name="Young C.-C."/>
        </authorList>
    </citation>
    <scope>NUCLEOTIDE SEQUENCE [LARGE SCALE GENOMIC DNA]</scope>
    <source>
        <strain evidence="1 2">CC-MHH1044</strain>
    </source>
</reference>
<dbReference type="Proteomes" id="UP000310636">
    <property type="component" value="Unassembled WGS sequence"/>
</dbReference>
<name>A0A4S4CA63_9BACL</name>
<proteinExistence type="predicted"/>
<dbReference type="SUPFAM" id="SSF48371">
    <property type="entry name" value="ARM repeat"/>
    <property type="match status" value="1"/>
</dbReference>
<gene>
    <name evidence="1" type="ORF">E6C55_06570</name>
</gene>
<dbReference type="OrthoDB" id="7866286at2"/>
<dbReference type="AlphaFoldDB" id="A0A4S4CA63"/>
<accession>A0A4S4CA63</accession>
<dbReference type="RefSeq" id="WP_136368981.1">
    <property type="nucleotide sequence ID" value="NZ_SSOB01000006.1"/>
</dbReference>
<dbReference type="InterPro" id="IPR016024">
    <property type="entry name" value="ARM-type_fold"/>
</dbReference>
<sequence length="107" mass="12030">MDKSSTVDQFVLSSIKHGEATNKGDHKEANKSYKKIHKSAVNLLKEIETFTLLLRHENPYVRLWSGSYLVRVDNAKDEAVTVLNNLTSEPGLLGFNAKMVLQESVNK</sequence>
<dbReference type="EMBL" id="SSOB01000006">
    <property type="protein sequence ID" value="THF82720.1"/>
    <property type="molecule type" value="Genomic_DNA"/>
</dbReference>
<evidence type="ECO:0000313" key="2">
    <source>
        <dbReference type="Proteomes" id="UP000310636"/>
    </source>
</evidence>
<protein>
    <submittedName>
        <fullName evidence="1">Uncharacterized protein</fullName>
    </submittedName>
</protein>
<comment type="caution">
    <text evidence="1">The sequence shown here is derived from an EMBL/GenBank/DDBJ whole genome shotgun (WGS) entry which is preliminary data.</text>
</comment>